<feature type="compositionally biased region" description="Polar residues" evidence="1">
    <location>
        <begin position="552"/>
        <end position="567"/>
    </location>
</feature>
<dbReference type="InterPro" id="IPR040292">
    <property type="entry name" value="C2orf78-like"/>
</dbReference>
<evidence type="ECO:0000259" key="2">
    <source>
        <dbReference type="Pfam" id="PF15442"/>
    </source>
</evidence>
<dbReference type="Ensembl" id="ENSFCTT00005032715.1">
    <property type="protein sequence ID" value="ENSFCTP00005021876.1"/>
    <property type="gene ID" value="ENSFCTG00005011610.1"/>
</dbReference>
<dbReference type="Proteomes" id="UP000823872">
    <property type="component" value="Chromosome A3"/>
</dbReference>
<feature type="region of interest" description="Disordered" evidence="1">
    <location>
        <begin position="658"/>
        <end position="828"/>
    </location>
</feature>
<feature type="compositionally biased region" description="Basic and acidic residues" evidence="1">
    <location>
        <begin position="678"/>
        <end position="693"/>
    </location>
</feature>
<feature type="compositionally biased region" description="Basic and acidic residues" evidence="1">
    <location>
        <begin position="362"/>
        <end position="372"/>
    </location>
</feature>
<accession>A0ABI7XH80</accession>
<feature type="compositionally biased region" description="Basic and acidic residues" evidence="1">
    <location>
        <begin position="874"/>
        <end position="895"/>
    </location>
</feature>
<evidence type="ECO:0000313" key="3">
    <source>
        <dbReference type="Ensembl" id="ENSFCTP00005021876.1"/>
    </source>
</evidence>
<sequence length="925" mass="99954">MHSSASATQTSSSIVSSSLVSGVDVSSSLTMSENFQNPSLLGTPNSLQLSLPVVSNAASLAGSVYSFSRVSAPAVSSAWLLPSASGTSFQPLMGSAYLYQHSSTTMLSGVTAQSQISTSAASYPGIFEWDSTGSTEKKSSSLGDFTVTVTDQDTAVSSISMAAQYDKTSEANNMVPLYPSLSASRVQGTPSQIPNQGHSLSLPYQEGSQVYYYNQGTLGPLLSGELGPYLQSYGSVSYMGSKASAPQPEMVMVLKEVQPTNVPPPASTSGIYYSVSAQPITETSFQVVDTSLGMETSLGLQSPSQTFCLPQTPEFPKSCSSRNIQVLESNPPPELGDISVIAPVQSSSNLLALPPAPSQEQTENKNLSDTKTKLSKPLDAYQIPLENQDPPLLPLEIPDIHQLLACIDPLGQEEQSGSENTDLGKNGMSLEDQGTLENGIVSSGGFADITTLVEDIHLPQLFNSLNDLDQSKGPKVINAKDTRIIKLNEVQEKSSVIKLSSDQARKNKHKAAETINGVPKTKIQPKDPGCLLGEEVVICNAGDSDRAHVNSAKHSNSKSQKAASSRISKTKSHGQEKTKRSRENNPKKAEEIKQSGNTVKAEEKPTIPKMKRRRNQPELSQETFKKPRSCLGMHMLESVQIFHALGKKSDKKIRLSSSWALGNSSNPKVAQPSPVIKRWLDTPREGKGPEKNKVKVQKQDSGADTECPSPSQYELPPPGKVKLVPLPFPTLEKPQARPVLRRPHSLASRRSAVAYPARPGSTSSAQPIAVNSSRPTPVSLTGPARPARPISTNPTRPGLTNPTRPSVPHSAASRPAPYKTSSCTSLQQEPIPTAVTKLQSPPKPHNQFLLQDFCFQPIPWRKPNVPEPVMSKPITKEQRPEREAMKRQAQQERENAAKYTSLGKVQFFIEREKDMEIARYYGYAI</sequence>
<dbReference type="InterPro" id="IPR027898">
    <property type="entry name" value="DUF4629"/>
</dbReference>
<keyword evidence="4" id="KW-1185">Reference proteome</keyword>
<feature type="compositionally biased region" description="Basic and acidic residues" evidence="1">
    <location>
        <begin position="573"/>
        <end position="593"/>
    </location>
</feature>
<reference evidence="3" key="2">
    <citation type="submission" date="2025-08" db="UniProtKB">
        <authorList>
            <consortium name="Ensembl"/>
        </authorList>
    </citation>
    <scope>IDENTIFICATION</scope>
    <source>
        <strain evidence="3">breed Abyssinian</strain>
    </source>
</reference>
<gene>
    <name evidence="3" type="primary">C2orf78</name>
</gene>
<dbReference type="PANTHER" id="PTHR31466">
    <property type="entry name" value="GENE 5591-RELATED"/>
    <property type="match status" value="1"/>
</dbReference>
<dbReference type="GeneTree" id="ENSGT00390000014208"/>
<feature type="region of interest" description="Disordered" evidence="1">
    <location>
        <begin position="547"/>
        <end position="624"/>
    </location>
</feature>
<reference evidence="3 4" key="1">
    <citation type="submission" date="2021-02" db="EMBL/GenBank/DDBJ databases">
        <title>Safari Cat Assemblies.</title>
        <authorList>
            <person name="Bredemeyer K.R."/>
            <person name="Murphy W.J."/>
        </authorList>
    </citation>
    <scope>NUCLEOTIDE SEQUENCE [LARGE SCALE GENOMIC DNA]</scope>
</reference>
<feature type="compositionally biased region" description="Polar residues" evidence="1">
    <location>
        <begin position="790"/>
        <end position="804"/>
    </location>
</feature>
<feature type="compositionally biased region" description="Polar residues" evidence="1">
    <location>
        <begin position="760"/>
        <end position="779"/>
    </location>
</feature>
<feature type="compositionally biased region" description="Polar residues" evidence="1">
    <location>
        <begin position="658"/>
        <end position="668"/>
    </location>
</feature>
<dbReference type="Pfam" id="PF15442">
    <property type="entry name" value="DUF4629"/>
    <property type="match status" value="1"/>
</dbReference>
<evidence type="ECO:0000313" key="4">
    <source>
        <dbReference type="Proteomes" id="UP000823872"/>
    </source>
</evidence>
<reference evidence="3" key="3">
    <citation type="submission" date="2025-09" db="UniProtKB">
        <authorList>
            <consortium name="Ensembl"/>
        </authorList>
    </citation>
    <scope>IDENTIFICATION</scope>
    <source>
        <strain evidence="3">breed Abyssinian</strain>
    </source>
</reference>
<proteinExistence type="predicted"/>
<feature type="compositionally biased region" description="Polar residues" evidence="1">
    <location>
        <begin position="819"/>
        <end position="828"/>
    </location>
</feature>
<name>A0ABI7XH80_FELCA</name>
<feature type="domain" description="DUF4629" evidence="2">
    <location>
        <begin position="500"/>
        <end position="649"/>
    </location>
</feature>
<feature type="region of interest" description="Disordered" evidence="1">
    <location>
        <begin position="864"/>
        <end position="895"/>
    </location>
</feature>
<feature type="region of interest" description="Disordered" evidence="1">
    <location>
        <begin position="353"/>
        <end position="372"/>
    </location>
</feature>
<organism evidence="3 4">
    <name type="scientific">Felis catus</name>
    <name type="common">Cat</name>
    <name type="synonym">Felis silvestris catus</name>
    <dbReference type="NCBI Taxonomy" id="9685"/>
    <lineage>
        <taxon>Eukaryota</taxon>
        <taxon>Metazoa</taxon>
        <taxon>Chordata</taxon>
        <taxon>Craniata</taxon>
        <taxon>Vertebrata</taxon>
        <taxon>Euteleostomi</taxon>
        <taxon>Mammalia</taxon>
        <taxon>Eutheria</taxon>
        <taxon>Laurasiatheria</taxon>
        <taxon>Carnivora</taxon>
        <taxon>Feliformia</taxon>
        <taxon>Felidae</taxon>
        <taxon>Felinae</taxon>
        <taxon>Felis</taxon>
    </lineage>
</organism>
<protein>
    <recommendedName>
        <fullName evidence="2">DUF4629 domain-containing protein</fullName>
    </recommendedName>
</protein>
<dbReference type="PANTHER" id="PTHR31466:SF1">
    <property type="entry name" value="RIKEN CDNA 4930433I11 GENE"/>
    <property type="match status" value="1"/>
</dbReference>
<evidence type="ECO:0000256" key="1">
    <source>
        <dbReference type="SAM" id="MobiDB-lite"/>
    </source>
</evidence>